<keyword evidence="4" id="KW-1185">Reference proteome</keyword>
<dbReference type="EMBL" id="CP002987">
    <property type="protein sequence ID" value="AFA47935.1"/>
    <property type="molecule type" value="Genomic_DNA"/>
</dbReference>
<feature type="transmembrane region" description="Helical" evidence="2">
    <location>
        <begin position="294"/>
        <end position="316"/>
    </location>
</feature>
<dbReference type="Proteomes" id="UP000007177">
    <property type="component" value="Chromosome"/>
</dbReference>
<evidence type="ECO:0000256" key="2">
    <source>
        <dbReference type="SAM" id="Phobius"/>
    </source>
</evidence>
<sequence>MKQLNRIERKGNKVPQNFMSDTYKFLDSLNKMNTMENIDQTEIMEAINEFTTSFVYLRESMNPRQSNIQGLNRIINEINQLIDQSGKEYENSNQSKAIDILESTMNEIINYLNEMNDKLQDAEQEETESKRIEAIERMFVGAKTDIKATEEVINRTRGDLLDIEGSLNASADAMRDSVEQVDKKMSMIENQTKEFKVQCDGIIQTGNNWQKAFETWQEISTEKTKEGIDKLTQKLDQTQRVFEEKSSDEIKSLSDRYERVYEKIEKKGDDALDKIDAMIDSVKSNIASDGFRQVFSMIGGGFSLVNFIILLIILFIK</sequence>
<reference evidence="3 4" key="2">
    <citation type="journal article" date="2012" name="PLoS ONE">
        <title>An ancient pathway combining carbon dioxide fixation with the generation and utilization of a sodium ion gradient for ATP synthesis.</title>
        <authorList>
            <person name="Poehlein A."/>
            <person name="Schmidt S."/>
            <person name="Kaster A.K."/>
            <person name="Goenrich M."/>
            <person name="Vollmers J."/>
            <person name="Thurmer A."/>
            <person name="Bertsch J."/>
            <person name="Schuchmann K."/>
            <person name="Voigt B."/>
            <person name="Hecker M."/>
            <person name="Daniel R."/>
            <person name="Thauer R.K."/>
            <person name="Gottschalk G."/>
            <person name="Muller V."/>
        </authorList>
    </citation>
    <scope>NUCLEOTIDE SEQUENCE [LARGE SCALE GENOMIC DNA]</scope>
    <source>
        <strain evidence="4">ATCC 29683 / DSM 1030 / JCM 2381 / KCTC 1655 / WB1</strain>
    </source>
</reference>
<accession>H6LDG3</accession>
<organism evidence="3 4">
    <name type="scientific">Acetobacterium woodii (strain ATCC 29683 / DSM 1030 / JCM 2381 / KCTC 1655 / WB1)</name>
    <dbReference type="NCBI Taxonomy" id="931626"/>
    <lineage>
        <taxon>Bacteria</taxon>
        <taxon>Bacillati</taxon>
        <taxon>Bacillota</taxon>
        <taxon>Clostridia</taxon>
        <taxon>Eubacteriales</taxon>
        <taxon>Eubacteriaceae</taxon>
        <taxon>Acetobacterium</taxon>
    </lineage>
</organism>
<feature type="coiled-coil region" evidence="1">
    <location>
        <begin position="105"/>
        <end position="132"/>
    </location>
</feature>
<evidence type="ECO:0000313" key="3">
    <source>
        <dbReference type="EMBL" id="AFA47935.1"/>
    </source>
</evidence>
<dbReference type="OrthoDB" id="1777138at2"/>
<proteinExistence type="predicted"/>
<evidence type="ECO:0000256" key="1">
    <source>
        <dbReference type="SAM" id="Coils"/>
    </source>
</evidence>
<evidence type="ECO:0000313" key="4">
    <source>
        <dbReference type="Proteomes" id="UP000007177"/>
    </source>
</evidence>
<keyword evidence="1" id="KW-0175">Coiled coil</keyword>
<gene>
    <name evidence="3" type="ordered locus">Awo_c11510</name>
</gene>
<keyword evidence="2" id="KW-0812">Transmembrane</keyword>
<name>H6LDG3_ACEWD</name>
<keyword evidence="2" id="KW-1133">Transmembrane helix</keyword>
<dbReference type="RefSeq" id="WP_014355538.1">
    <property type="nucleotide sequence ID" value="NC_016894.1"/>
</dbReference>
<protein>
    <submittedName>
        <fullName evidence="3">Uncharacterized protein</fullName>
    </submittedName>
</protein>
<dbReference type="STRING" id="931626.Awo_c11510"/>
<reference evidence="4" key="1">
    <citation type="submission" date="2011-07" db="EMBL/GenBank/DDBJ databases">
        <title>Complete genome sequence of Acetobacterium woodii.</title>
        <authorList>
            <person name="Poehlein A."/>
            <person name="Schmidt S."/>
            <person name="Kaster A.-K."/>
            <person name="Goenrich M."/>
            <person name="Vollmers J."/>
            <person name="Thuermer A."/>
            <person name="Gottschalk G."/>
            <person name="Thauer R.K."/>
            <person name="Daniel R."/>
            <person name="Mueller V."/>
        </authorList>
    </citation>
    <scope>NUCLEOTIDE SEQUENCE [LARGE SCALE GENOMIC DNA]</scope>
    <source>
        <strain evidence="4">ATCC 29683 / DSM 1030 / JCM 2381 / KCTC 1655 / WB1</strain>
    </source>
</reference>
<dbReference type="eggNOG" id="COG1511">
    <property type="taxonomic scope" value="Bacteria"/>
</dbReference>
<keyword evidence="2" id="KW-0472">Membrane</keyword>
<dbReference type="HOGENOM" id="CLU_876098_0_0_9"/>
<dbReference type="KEGG" id="awo:Awo_c11510"/>
<dbReference type="AlphaFoldDB" id="H6LDG3"/>